<dbReference type="GO" id="GO:0009279">
    <property type="term" value="C:cell outer membrane"/>
    <property type="evidence" value="ECO:0007669"/>
    <property type="project" value="UniProtKB-SubCell"/>
</dbReference>
<dbReference type="InterPro" id="IPR036942">
    <property type="entry name" value="Beta-barrel_TonB_sf"/>
</dbReference>
<keyword evidence="7 10" id="KW-0472">Membrane</keyword>
<dbReference type="InterPro" id="IPR037066">
    <property type="entry name" value="Plug_dom_sf"/>
</dbReference>
<evidence type="ECO:0000313" key="15">
    <source>
        <dbReference type="Proteomes" id="UP000885826"/>
    </source>
</evidence>
<dbReference type="Gene3D" id="2.170.130.10">
    <property type="entry name" value="TonB-dependent receptor, plug domain"/>
    <property type="match status" value="1"/>
</dbReference>
<evidence type="ECO:0000256" key="7">
    <source>
        <dbReference type="ARBA" id="ARBA00023136"/>
    </source>
</evidence>
<reference evidence="14" key="1">
    <citation type="journal article" date="2020" name="mSystems">
        <title>Genome- and Community-Level Interaction Insights into Carbon Utilization and Element Cycling Functions of Hydrothermarchaeota in Hydrothermal Sediment.</title>
        <authorList>
            <person name="Zhou Z."/>
            <person name="Liu Y."/>
            <person name="Xu W."/>
            <person name="Pan J."/>
            <person name="Luo Z.H."/>
            <person name="Li M."/>
        </authorList>
    </citation>
    <scope>NUCLEOTIDE SEQUENCE</scope>
    <source>
        <strain evidence="14">HyVt-388</strain>
    </source>
</reference>
<sequence length="652" mass="73246">MIPLIFFFLVVVPPVYEVEEVVVTATRYPASLQDIALATLVIDREEFMKLEPVSLSELLQTYASVNIKDYGNPGLVSSISVRGIPSHSTLVLLNGIPLNSITVGMADLNAVDLNAVERIEVVKGPVSSLYGGNALGGVVNIITAKEYQSPEAKLTFFPSTNEPGNPFQTTELSARAGLPLGRACFDITATYCSSDGFRQNCDYRGGYVTGSFQYKKEHSEFNSGLFFNSKEYGVAGPMLADSSSASPLDREKDRNLIGSLCFIQDLTGSLKWYNRLSAVQQRVYFHSVFIDWNGDTVMTDYDYLTHMLGFNTYMLLDAHNTETVAGIDVHYDTLETTETSGLSQQDTVWRAASFNIGFWLELTQKIGDITVTPSIRLDRNSKFGGFLSPAIGVVKPLLDNLWIKASAGKAFRAPTFNDLFWPGSGNPELRPEHGWAYELRLESAPVANTFAALSLFMRSVNDQIAWLPGEDNMWQPRNVNYISVKGMDFEFRTQFNEFIRFGIEGSYLYARQQNNEIVYDFYDWNADTGRTVIEAVERDAAFIPDYTASAILEFGLFHKTFLFIKGLFMDERVNYYVNYEDAPVISMDTKRLQPYTVFDVGLSKEFFSCVSISCGVKNLLDRRYALQFGNSMSDFDYPMPGRIFFCRVSMEH</sequence>
<gene>
    <name evidence="14" type="ORF">ENI34_10200</name>
</gene>
<dbReference type="Pfam" id="PF07715">
    <property type="entry name" value="Plug"/>
    <property type="match status" value="1"/>
</dbReference>
<keyword evidence="3 10" id="KW-1134">Transmembrane beta strand</keyword>
<dbReference type="PANTHER" id="PTHR30069:SF29">
    <property type="entry name" value="HEMOGLOBIN AND HEMOGLOBIN-HAPTOGLOBIN-BINDING PROTEIN 1-RELATED"/>
    <property type="match status" value="1"/>
</dbReference>
<feature type="domain" description="TonB-dependent receptor plug" evidence="13">
    <location>
        <begin position="32"/>
        <end position="138"/>
    </location>
</feature>
<keyword evidence="9 10" id="KW-0998">Cell outer membrane</keyword>
<dbReference type="InterPro" id="IPR039426">
    <property type="entry name" value="TonB-dep_rcpt-like"/>
</dbReference>
<keyword evidence="2 10" id="KW-0813">Transport</keyword>
<dbReference type="AlphaFoldDB" id="A0A9C9ENZ2"/>
<evidence type="ECO:0000256" key="9">
    <source>
        <dbReference type="ARBA" id="ARBA00023237"/>
    </source>
</evidence>
<keyword evidence="8 14" id="KW-0675">Receptor</keyword>
<evidence type="ECO:0000256" key="8">
    <source>
        <dbReference type="ARBA" id="ARBA00023170"/>
    </source>
</evidence>
<evidence type="ECO:0000256" key="6">
    <source>
        <dbReference type="ARBA" id="ARBA00023077"/>
    </source>
</evidence>
<evidence type="ECO:0000256" key="2">
    <source>
        <dbReference type="ARBA" id="ARBA00022448"/>
    </source>
</evidence>
<comment type="similarity">
    <text evidence="10 11">Belongs to the TonB-dependent receptor family.</text>
</comment>
<comment type="subcellular location">
    <subcellularLocation>
        <location evidence="1 10">Cell outer membrane</location>
        <topology evidence="1 10">Multi-pass membrane protein</topology>
    </subcellularLocation>
</comment>
<keyword evidence="6 11" id="KW-0798">TonB box</keyword>
<proteinExistence type="inferred from homology"/>
<evidence type="ECO:0000256" key="1">
    <source>
        <dbReference type="ARBA" id="ARBA00004571"/>
    </source>
</evidence>
<evidence type="ECO:0000256" key="4">
    <source>
        <dbReference type="ARBA" id="ARBA00022692"/>
    </source>
</evidence>
<feature type="domain" description="TonB-dependent receptor-like beta-barrel" evidence="12">
    <location>
        <begin position="208"/>
        <end position="619"/>
    </location>
</feature>
<dbReference type="Gene3D" id="2.40.170.20">
    <property type="entry name" value="TonB-dependent receptor, beta-barrel domain"/>
    <property type="match status" value="1"/>
</dbReference>
<dbReference type="InterPro" id="IPR000531">
    <property type="entry name" value="Beta-barrel_TonB"/>
</dbReference>
<dbReference type="PANTHER" id="PTHR30069">
    <property type="entry name" value="TONB-DEPENDENT OUTER MEMBRANE RECEPTOR"/>
    <property type="match status" value="1"/>
</dbReference>
<comment type="caution">
    <text evidence="14">The sequence shown here is derived from an EMBL/GenBank/DDBJ whole genome shotgun (WGS) entry which is preliminary data.</text>
</comment>
<evidence type="ECO:0000256" key="11">
    <source>
        <dbReference type="RuleBase" id="RU003357"/>
    </source>
</evidence>
<dbReference type="GO" id="GO:0015344">
    <property type="term" value="F:siderophore uptake transmembrane transporter activity"/>
    <property type="evidence" value="ECO:0007669"/>
    <property type="project" value="TreeGrafter"/>
</dbReference>
<dbReference type="EMBL" id="DRIG01000103">
    <property type="protein sequence ID" value="HEC79490.1"/>
    <property type="molecule type" value="Genomic_DNA"/>
</dbReference>
<dbReference type="PROSITE" id="PS52016">
    <property type="entry name" value="TONB_DEPENDENT_REC_3"/>
    <property type="match status" value="1"/>
</dbReference>
<organism evidence="14 15">
    <name type="scientific">candidate division WOR-3 bacterium</name>
    <dbReference type="NCBI Taxonomy" id="2052148"/>
    <lineage>
        <taxon>Bacteria</taxon>
        <taxon>Bacteria division WOR-3</taxon>
    </lineage>
</organism>
<dbReference type="GO" id="GO:0044718">
    <property type="term" value="P:siderophore transmembrane transport"/>
    <property type="evidence" value="ECO:0007669"/>
    <property type="project" value="TreeGrafter"/>
</dbReference>
<keyword evidence="5" id="KW-0732">Signal</keyword>
<dbReference type="Proteomes" id="UP000885826">
    <property type="component" value="Unassembled WGS sequence"/>
</dbReference>
<dbReference type="Pfam" id="PF00593">
    <property type="entry name" value="TonB_dep_Rec_b-barrel"/>
    <property type="match status" value="1"/>
</dbReference>
<accession>A0A9C9ENZ2</accession>
<dbReference type="SUPFAM" id="SSF56935">
    <property type="entry name" value="Porins"/>
    <property type="match status" value="1"/>
</dbReference>
<evidence type="ECO:0000256" key="5">
    <source>
        <dbReference type="ARBA" id="ARBA00022729"/>
    </source>
</evidence>
<evidence type="ECO:0000259" key="12">
    <source>
        <dbReference type="Pfam" id="PF00593"/>
    </source>
</evidence>
<keyword evidence="4 10" id="KW-0812">Transmembrane</keyword>
<evidence type="ECO:0000256" key="10">
    <source>
        <dbReference type="PROSITE-ProRule" id="PRU01360"/>
    </source>
</evidence>
<evidence type="ECO:0000256" key="3">
    <source>
        <dbReference type="ARBA" id="ARBA00022452"/>
    </source>
</evidence>
<evidence type="ECO:0000313" key="14">
    <source>
        <dbReference type="EMBL" id="HEC79490.1"/>
    </source>
</evidence>
<dbReference type="InterPro" id="IPR012910">
    <property type="entry name" value="Plug_dom"/>
</dbReference>
<name>A0A9C9ENZ2_UNCW3</name>
<protein>
    <submittedName>
        <fullName evidence="14">TonB-dependent receptor</fullName>
    </submittedName>
</protein>
<dbReference type="CDD" id="cd01347">
    <property type="entry name" value="ligand_gated_channel"/>
    <property type="match status" value="1"/>
</dbReference>
<evidence type="ECO:0000259" key="13">
    <source>
        <dbReference type="Pfam" id="PF07715"/>
    </source>
</evidence>